<name>A0A516G6F7_9MICO</name>
<evidence type="ECO:0000256" key="6">
    <source>
        <dbReference type="ARBA" id="ARBA00023136"/>
    </source>
</evidence>
<dbReference type="GO" id="GO:0005886">
    <property type="term" value="C:plasma membrane"/>
    <property type="evidence" value="ECO:0007669"/>
    <property type="project" value="UniProtKB-SubCell"/>
</dbReference>
<keyword evidence="5 8" id="KW-1133">Transmembrane helix</keyword>
<organism evidence="9 10">
    <name type="scientific">Ornithinimicrobium ciconiae</name>
    <dbReference type="NCBI Taxonomy" id="2594265"/>
    <lineage>
        <taxon>Bacteria</taxon>
        <taxon>Bacillati</taxon>
        <taxon>Actinomycetota</taxon>
        <taxon>Actinomycetes</taxon>
        <taxon>Micrococcales</taxon>
        <taxon>Ornithinimicrobiaceae</taxon>
        <taxon>Ornithinimicrobium</taxon>
    </lineage>
</organism>
<evidence type="ECO:0000256" key="1">
    <source>
        <dbReference type="ARBA" id="ARBA00004651"/>
    </source>
</evidence>
<evidence type="ECO:0000313" key="9">
    <source>
        <dbReference type="EMBL" id="QDO87093.1"/>
    </source>
</evidence>
<evidence type="ECO:0000256" key="5">
    <source>
        <dbReference type="ARBA" id="ARBA00022989"/>
    </source>
</evidence>
<evidence type="ECO:0000256" key="7">
    <source>
        <dbReference type="SAM" id="MobiDB-lite"/>
    </source>
</evidence>
<feature type="region of interest" description="Disordered" evidence="7">
    <location>
        <begin position="110"/>
        <end position="149"/>
    </location>
</feature>
<dbReference type="Pfam" id="PF00420">
    <property type="entry name" value="Oxidored_q2"/>
    <property type="match status" value="1"/>
</dbReference>
<feature type="transmembrane region" description="Helical" evidence="8">
    <location>
        <begin position="70"/>
        <end position="93"/>
    </location>
</feature>
<feature type="transmembrane region" description="Helical" evidence="8">
    <location>
        <begin position="30"/>
        <end position="50"/>
    </location>
</feature>
<dbReference type="EMBL" id="CP041616">
    <property type="protein sequence ID" value="QDO87093.1"/>
    <property type="molecule type" value="Genomic_DNA"/>
</dbReference>
<feature type="compositionally biased region" description="Acidic residues" evidence="7">
    <location>
        <begin position="121"/>
        <end position="149"/>
    </location>
</feature>
<accession>A0A516G6F7</accession>
<evidence type="ECO:0000256" key="8">
    <source>
        <dbReference type="SAM" id="Phobius"/>
    </source>
</evidence>
<gene>
    <name evidence="9" type="ORF">FNH13_01115</name>
</gene>
<dbReference type="RefSeq" id="WP_143781752.1">
    <property type="nucleotide sequence ID" value="NZ_CP041616.1"/>
</dbReference>
<dbReference type="PANTHER" id="PTHR34583:SF2">
    <property type="entry name" value="ANTIPORTER SUBUNIT MNHC2-RELATED"/>
    <property type="match status" value="1"/>
</dbReference>
<keyword evidence="4 8" id="KW-0812">Transmembrane</keyword>
<evidence type="ECO:0000313" key="10">
    <source>
        <dbReference type="Proteomes" id="UP000315395"/>
    </source>
</evidence>
<evidence type="ECO:0000256" key="3">
    <source>
        <dbReference type="ARBA" id="ARBA00022475"/>
    </source>
</evidence>
<dbReference type="NCBIfam" id="NF005929">
    <property type="entry name" value="PRK07946.1"/>
    <property type="match status" value="1"/>
</dbReference>
<dbReference type="PANTHER" id="PTHR34583">
    <property type="entry name" value="ANTIPORTER SUBUNIT MNHC2-RELATED"/>
    <property type="match status" value="1"/>
</dbReference>
<evidence type="ECO:0000256" key="2">
    <source>
        <dbReference type="ARBA" id="ARBA00010388"/>
    </source>
</evidence>
<protein>
    <submittedName>
        <fullName evidence="9">Na(+)/H(+) antiporter subunit C</fullName>
    </submittedName>
</protein>
<dbReference type="InterPro" id="IPR039428">
    <property type="entry name" value="NUOK/Mnh_C1-like"/>
</dbReference>
<keyword evidence="3" id="KW-1003">Cell membrane</keyword>
<comment type="subcellular location">
    <subcellularLocation>
        <location evidence="1">Cell membrane</location>
        <topology evidence="1">Multi-pass membrane protein</topology>
    </subcellularLocation>
</comment>
<evidence type="ECO:0000256" key="4">
    <source>
        <dbReference type="ARBA" id="ARBA00022692"/>
    </source>
</evidence>
<dbReference type="OrthoDB" id="9799219at2"/>
<dbReference type="KEGG" id="orz:FNH13_01115"/>
<proteinExistence type="inferred from homology"/>
<sequence>MIPNITLIVVASSLIGTGVYLLLARSIVRALVGFLLMGNGINILFLVASGPAGEVPIIGQGEGGPMSDPIPQALVLTAIVITLAMTAFVLSLAHRAWQLGRDDLLEDDEESARIHRRAEENDMSGESADDADIIAAEFAEEDSGDEDRR</sequence>
<dbReference type="Proteomes" id="UP000315395">
    <property type="component" value="Chromosome"/>
</dbReference>
<dbReference type="Gene3D" id="1.10.287.3510">
    <property type="match status" value="1"/>
</dbReference>
<dbReference type="InterPro" id="IPR050601">
    <property type="entry name" value="CPA3_antiporter_subunitC"/>
</dbReference>
<feature type="compositionally biased region" description="Basic and acidic residues" evidence="7">
    <location>
        <begin position="111"/>
        <end position="120"/>
    </location>
</feature>
<reference evidence="9 10" key="1">
    <citation type="submission" date="2019-07" db="EMBL/GenBank/DDBJ databases">
        <title>complete genome sequencing of Ornithinimicrobium sp. H23M54.</title>
        <authorList>
            <person name="Bae J.-W."/>
            <person name="Lee S.-Y."/>
        </authorList>
    </citation>
    <scope>NUCLEOTIDE SEQUENCE [LARGE SCALE GENOMIC DNA]</scope>
    <source>
        <strain evidence="9 10">H23M54</strain>
    </source>
</reference>
<feature type="transmembrane region" description="Helical" evidence="8">
    <location>
        <begin position="6"/>
        <end position="23"/>
    </location>
</feature>
<dbReference type="AlphaFoldDB" id="A0A516G6F7"/>
<keyword evidence="6 8" id="KW-0472">Membrane</keyword>
<comment type="similarity">
    <text evidence="2">Belongs to the CPA3 antiporters (TC 2.A.63) subunit C family.</text>
</comment>
<keyword evidence="10" id="KW-1185">Reference proteome</keyword>